<feature type="transmembrane region" description="Helical" evidence="2">
    <location>
        <begin position="49"/>
        <end position="72"/>
    </location>
</feature>
<gene>
    <name evidence="3" type="ORF">H9657_10360</name>
</gene>
<evidence type="ECO:0000313" key="3">
    <source>
        <dbReference type="EMBL" id="MBD7918675.1"/>
    </source>
</evidence>
<evidence type="ECO:0000313" key="4">
    <source>
        <dbReference type="Proteomes" id="UP000604241"/>
    </source>
</evidence>
<reference evidence="3 4" key="1">
    <citation type="submission" date="2020-08" db="EMBL/GenBank/DDBJ databases">
        <title>A Genomic Blueprint of the Chicken Gut Microbiome.</title>
        <authorList>
            <person name="Gilroy R."/>
            <person name="Ravi A."/>
            <person name="Getino M."/>
            <person name="Pursley I."/>
            <person name="Horton D.L."/>
            <person name="Alikhan N.-F."/>
            <person name="Baker D."/>
            <person name="Gharbi K."/>
            <person name="Hall N."/>
            <person name="Watson M."/>
            <person name="Adriaenssens E.M."/>
            <person name="Foster-Nyarko E."/>
            <person name="Jarju S."/>
            <person name="Secka A."/>
            <person name="Antonio M."/>
            <person name="Oren A."/>
            <person name="Chaudhuri R."/>
            <person name="La Ragione R.M."/>
            <person name="Hildebrand F."/>
            <person name="Pallen M.J."/>
        </authorList>
    </citation>
    <scope>NUCLEOTIDE SEQUENCE [LARGE SCALE GENOMIC DNA]</scope>
    <source>
        <strain evidence="3 4">Sa3CUA2</strain>
    </source>
</reference>
<proteinExistence type="predicted"/>
<accession>A0ABR8QE32</accession>
<protein>
    <submittedName>
        <fullName evidence="3">Uncharacterized protein</fullName>
    </submittedName>
</protein>
<evidence type="ECO:0000256" key="1">
    <source>
        <dbReference type="SAM" id="MobiDB-lite"/>
    </source>
</evidence>
<keyword evidence="2" id="KW-1133">Transmembrane helix</keyword>
<dbReference type="Proteomes" id="UP000604241">
    <property type="component" value="Unassembled WGS sequence"/>
</dbReference>
<keyword evidence="2" id="KW-0472">Membrane</keyword>
<feature type="compositionally biased region" description="Basic and acidic residues" evidence="1">
    <location>
        <begin position="19"/>
        <end position="32"/>
    </location>
</feature>
<dbReference type="RefSeq" id="WP_191783077.1">
    <property type="nucleotide sequence ID" value="NZ_JACSQV010000008.1"/>
</dbReference>
<comment type="caution">
    <text evidence="3">The sequence shown here is derived from an EMBL/GenBank/DDBJ whole genome shotgun (WGS) entry which is preliminary data.</text>
</comment>
<dbReference type="EMBL" id="JACSQV010000008">
    <property type="protein sequence ID" value="MBD7918675.1"/>
    <property type="molecule type" value="Genomic_DNA"/>
</dbReference>
<sequence length="151" mass="15671">MSADQARPGIPSAPPVAARDYRDDPSTDPDAPRWYRDGDRWLRATAGGVLVLAWALTDLGPAALAAMLVVAADSTVRTRRTGTRWWTVLELALLALLLVATLVLSGIADALTGAELAVQLVAGALAGAGAAALLAALRRRRAARAARPTAV</sequence>
<name>A0ABR8QE32_9CELL</name>
<keyword evidence="4" id="KW-1185">Reference proteome</keyword>
<feature type="region of interest" description="Disordered" evidence="1">
    <location>
        <begin position="1"/>
        <end position="32"/>
    </location>
</feature>
<organism evidence="3 4">
    <name type="scientific">Cellulomonas avistercoris</name>
    <dbReference type="NCBI Taxonomy" id="2762242"/>
    <lineage>
        <taxon>Bacteria</taxon>
        <taxon>Bacillati</taxon>
        <taxon>Actinomycetota</taxon>
        <taxon>Actinomycetes</taxon>
        <taxon>Micrococcales</taxon>
        <taxon>Cellulomonadaceae</taxon>
        <taxon>Cellulomonas</taxon>
    </lineage>
</organism>
<evidence type="ECO:0000256" key="2">
    <source>
        <dbReference type="SAM" id="Phobius"/>
    </source>
</evidence>
<feature type="transmembrane region" description="Helical" evidence="2">
    <location>
        <begin position="84"/>
        <end position="104"/>
    </location>
</feature>
<keyword evidence="2" id="KW-0812">Transmembrane</keyword>
<feature type="transmembrane region" description="Helical" evidence="2">
    <location>
        <begin position="116"/>
        <end position="137"/>
    </location>
</feature>